<dbReference type="PROSITE" id="PS50850">
    <property type="entry name" value="MFS"/>
    <property type="match status" value="1"/>
</dbReference>
<accession>A0ABV7L727</accession>
<dbReference type="SUPFAM" id="SSF103473">
    <property type="entry name" value="MFS general substrate transporter"/>
    <property type="match status" value="1"/>
</dbReference>
<evidence type="ECO:0000259" key="7">
    <source>
        <dbReference type="PROSITE" id="PS50850"/>
    </source>
</evidence>
<feature type="transmembrane region" description="Helical" evidence="6">
    <location>
        <begin position="177"/>
        <end position="198"/>
    </location>
</feature>
<sequence>MTTGLDGLGIYRSPHRGIFYGWFVVLGSFVLMTAAFGCAYSFTTFFDSLQSEFGATRAETSLIFSIATAGFFGLGMLSGPLSDSVGPRVVTGFGVVVIAAGLCLAAFSGTLWQLFLAIGVGLGIGVGFVYVPAVAAVQPWFEKRRGIASGLAVSGIGVGTLVVPPIAAWLIEWGGWRVTYLGLAGAALVVGLLAAMLMENRPDRRGLSPDTARPLPPPRRAAGDGDEEDPARAAPALPPVDLTVRQAVRTSPYWFMYLAAFLLSVGLFIPYVHIVPAVQDMGFDKDVGVQVLQMIAIGSIAGRFLVGFVADLVGRRVGYAGTYIATGLSFLVWLFAQEPWQLYVFALMFGTGYGAFVALSPAMAADYFGGRRISSILGWLYSSVTFAVLLGPPLAGLAYDILTSYKLPLIAAAVASGFGAVMILLLPDPAKWRAAWREAVTSPAAGSPAAGSPAAGSPAAASPAAAPSGPEPAPLALPALPPPHTAADVPATDGMPADGLRRGRFRS</sequence>
<evidence type="ECO:0000313" key="9">
    <source>
        <dbReference type="Proteomes" id="UP001595528"/>
    </source>
</evidence>
<comment type="subcellular location">
    <subcellularLocation>
        <location evidence="1">Membrane</location>
        <topology evidence="1">Multi-pass membrane protein</topology>
    </subcellularLocation>
</comment>
<feature type="transmembrane region" description="Helical" evidence="6">
    <location>
        <begin position="317"/>
        <end position="336"/>
    </location>
</feature>
<dbReference type="InterPro" id="IPR005829">
    <property type="entry name" value="Sugar_transporter_CS"/>
</dbReference>
<keyword evidence="2 6" id="KW-0812">Transmembrane</keyword>
<evidence type="ECO:0000256" key="5">
    <source>
        <dbReference type="SAM" id="MobiDB-lite"/>
    </source>
</evidence>
<evidence type="ECO:0000256" key="2">
    <source>
        <dbReference type="ARBA" id="ARBA00022692"/>
    </source>
</evidence>
<feature type="transmembrane region" description="Helical" evidence="6">
    <location>
        <begin position="342"/>
        <end position="364"/>
    </location>
</feature>
<dbReference type="PANTHER" id="PTHR11360">
    <property type="entry name" value="MONOCARBOXYLATE TRANSPORTER"/>
    <property type="match status" value="1"/>
</dbReference>
<feature type="compositionally biased region" description="Pro residues" evidence="5">
    <location>
        <begin position="469"/>
        <end position="484"/>
    </location>
</feature>
<feature type="transmembrane region" description="Helical" evidence="6">
    <location>
        <begin position="376"/>
        <end position="395"/>
    </location>
</feature>
<evidence type="ECO:0000256" key="1">
    <source>
        <dbReference type="ARBA" id="ARBA00004141"/>
    </source>
</evidence>
<protein>
    <submittedName>
        <fullName evidence="8">MCT family MFS transporter</fullName>
    </submittedName>
</protein>
<keyword evidence="9" id="KW-1185">Reference proteome</keyword>
<feature type="transmembrane region" description="Helical" evidence="6">
    <location>
        <begin position="407"/>
        <end position="427"/>
    </location>
</feature>
<keyword evidence="4 6" id="KW-0472">Membrane</keyword>
<feature type="transmembrane region" description="Helical" evidence="6">
    <location>
        <begin position="287"/>
        <end position="310"/>
    </location>
</feature>
<feature type="region of interest" description="Disordered" evidence="5">
    <location>
        <begin position="204"/>
        <end position="234"/>
    </location>
</feature>
<feature type="transmembrane region" description="Helical" evidence="6">
    <location>
        <begin position="62"/>
        <end position="82"/>
    </location>
</feature>
<comment type="caution">
    <text evidence="8">The sequence shown here is derived from an EMBL/GenBank/DDBJ whole genome shotgun (WGS) entry which is preliminary data.</text>
</comment>
<dbReference type="InterPro" id="IPR036259">
    <property type="entry name" value="MFS_trans_sf"/>
</dbReference>
<evidence type="ECO:0000256" key="4">
    <source>
        <dbReference type="ARBA" id="ARBA00023136"/>
    </source>
</evidence>
<feature type="transmembrane region" description="Helical" evidence="6">
    <location>
        <begin position="20"/>
        <end position="42"/>
    </location>
</feature>
<feature type="transmembrane region" description="Helical" evidence="6">
    <location>
        <begin position="147"/>
        <end position="171"/>
    </location>
</feature>
<feature type="region of interest" description="Disordered" evidence="5">
    <location>
        <begin position="445"/>
        <end position="507"/>
    </location>
</feature>
<keyword evidence="3 6" id="KW-1133">Transmembrane helix</keyword>
<feature type="transmembrane region" description="Helical" evidence="6">
    <location>
        <begin position="254"/>
        <end position="275"/>
    </location>
</feature>
<organism evidence="8 9">
    <name type="scientific">Marinibaculum pumilum</name>
    <dbReference type="NCBI Taxonomy" id="1766165"/>
    <lineage>
        <taxon>Bacteria</taxon>
        <taxon>Pseudomonadati</taxon>
        <taxon>Pseudomonadota</taxon>
        <taxon>Alphaproteobacteria</taxon>
        <taxon>Rhodospirillales</taxon>
        <taxon>Rhodospirillaceae</taxon>
        <taxon>Marinibaculum</taxon>
    </lineage>
</organism>
<evidence type="ECO:0000313" key="8">
    <source>
        <dbReference type="EMBL" id="MFC3230414.1"/>
    </source>
</evidence>
<reference evidence="9" key="1">
    <citation type="journal article" date="2019" name="Int. J. Syst. Evol. Microbiol.">
        <title>The Global Catalogue of Microorganisms (GCM) 10K type strain sequencing project: providing services to taxonomists for standard genome sequencing and annotation.</title>
        <authorList>
            <consortium name="The Broad Institute Genomics Platform"/>
            <consortium name="The Broad Institute Genome Sequencing Center for Infectious Disease"/>
            <person name="Wu L."/>
            <person name="Ma J."/>
        </authorList>
    </citation>
    <scope>NUCLEOTIDE SEQUENCE [LARGE SCALE GENOMIC DNA]</scope>
    <source>
        <strain evidence="9">KCTC 42964</strain>
    </source>
</reference>
<dbReference type="PANTHER" id="PTHR11360:SF284">
    <property type="entry name" value="EG:103B4.3 PROTEIN-RELATED"/>
    <property type="match status" value="1"/>
</dbReference>
<evidence type="ECO:0000256" key="3">
    <source>
        <dbReference type="ARBA" id="ARBA00022989"/>
    </source>
</evidence>
<feature type="compositionally biased region" description="Low complexity" evidence="5">
    <location>
        <begin position="445"/>
        <end position="468"/>
    </location>
</feature>
<dbReference type="PROSITE" id="PS00216">
    <property type="entry name" value="SUGAR_TRANSPORT_1"/>
    <property type="match status" value="1"/>
</dbReference>
<dbReference type="CDD" id="cd17352">
    <property type="entry name" value="MFS_MCT_SLC16"/>
    <property type="match status" value="1"/>
</dbReference>
<gene>
    <name evidence="8" type="ORF">ACFOGJ_24410</name>
</gene>
<evidence type="ECO:0000256" key="6">
    <source>
        <dbReference type="SAM" id="Phobius"/>
    </source>
</evidence>
<dbReference type="InterPro" id="IPR050327">
    <property type="entry name" value="Proton-linked_MCT"/>
</dbReference>
<dbReference type="InterPro" id="IPR020846">
    <property type="entry name" value="MFS_dom"/>
</dbReference>
<feature type="transmembrane region" description="Helical" evidence="6">
    <location>
        <begin position="114"/>
        <end position="135"/>
    </location>
</feature>
<name>A0ABV7L727_9PROT</name>
<proteinExistence type="predicted"/>
<dbReference type="RefSeq" id="WP_379905567.1">
    <property type="nucleotide sequence ID" value="NZ_JBHRTR010000046.1"/>
</dbReference>
<dbReference type="Proteomes" id="UP001595528">
    <property type="component" value="Unassembled WGS sequence"/>
</dbReference>
<feature type="transmembrane region" description="Helical" evidence="6">
    <location>
        <begin position="89"/>
        <end position="108"/>
    </location>
</feature>
<dbReference type="EMBL" id="JBHRTR010000046">
    <property type="protein sequence ID" value="MFC3230414.1"/>
    <property type="molecule type" value="Genomic_DNA"/>
</dbReference>
<dbReference type="Pfam" id="PF07690">
    <property type="entry name" value="MFS_1"/>
    <property type="match status" value="1"/>
</dbReference>
<dbReference type="InterPro" id="IPR011701">
    <property type="entry name" value="MFS"/>
</dbReference>
<dbReference type="Gene3D" id="1.20.1250.20">
    <property type="entry name" value="MFS general substrate transporter like domains"/>
    <property type="match status" value="2"/>
</dbReference>
<feature type="domain" description="Major facilitator superfamily (MFS) profile" evidence="7">
    <location>
        <begin position="1"/>
        <end position="431"/>
    </location>
</feature>